<accession>A0A918LCG6</accession>
<dbReference type="GO" id="GO:0008168">
    <property type="term" value="F:methyltransferase activity"/>
    <property type="evidence" value="ECO:0007669"/>
    <property type="project" value="UniProtKB-KW"/>
</dbReference>
<dbReference type="AlphaFoldDB" id="A0A918LCG6"/>
<evidence type="ECO:0000313" key="1">
    <source>
        <dbReference type="EMBL" id="GGS29420.1"/>
    </source>
</evidence>
<organism evidence="1 2">
    <name type="scientific">Actinokineospora fastidiosa</name>
    <dbReference type="NCBI Taxonomy" id="1816"/>
    <lineage>
        <taxon>Bacteria</taxon>
        <taxon>Bacillati</taxon>
        <taxon>Actinomycetota</taxon>
        <taxon>Actinomycetes</taxon>
        <taxon>Pseudonocardiales</taxon>
        <taxon>Pseudonocardiaceae</taxon>
        <taxon>Actinokineospora</taxon>
    </lineage>
</organism>
<keyword evidence="2" id="KW-1185">Reference proteome</keyword>
<dbReference type="Proteomes" id="UP000660680">
    <property type="component" value="Unassembled WGS sequence"/>
</dbReference>
<proteinExistence type="predicted"/>
<dbReference type="CDD" id="cd02440">
    <property type="entry name" value="AdoMet_MTases"/>
    <property type="match status" value="1"/>
</dbReference>
<keyword evidence="1" id="KW-0808">Transferase</keyword>
<dbReference type="SUPFAM" id="SSF53335">
    <property type="entry name" value="S-adenosyl-L-methionine-dependent methyltransferases"/>
    <property type="match status" value="1"/>
</dbReference>
<dbReference type="EMBL" id="BMRB01000002">
    <property type="protein sequence ID" value="GGS29420.1"/>
    <property type="molecule type" value="Genomic_DNA"/>
</dbReference>
<sequence length="243" mass="25871">MQDYCSSVAEFYDLVPRAHPEGERVLRAALSDVDPAVGTAVDIGSGTGRTVRIIADALPGTPIVACEPAAGMRAVLTHAVIGDDDLRGRVTIMAEPAETVALPDPISALVLFGVLGYLDPDERRALWDRALPRLAPGAPVVVELLPIARPAPLARMPLARERIGELTYEAWMTGEPVGGDIMRLTSTWTVSGAATEPRVVRNTSEWHTFGVENLAEETNLAVEHVAGHIGVLRAPRPARTPAG</sequence>
<dbReference type="Gene3D" id="3.40.50.150">
    <property type="entry name" value="Vaccinia Virus protein VP39"/>
    <property type="match status" value="1"/>
</dbReference>
<dbReference type="GO" id="GO:0032259">
    <property type="term" value="P:methylation"/>
    <property type="evidence" value="ECO:0007669"/>
    <property type="project" value="UniProtKB-KW"/>
</dbReference>
<name>A0A918LCG6_9PSEU</name>
<reference evidence="1" key="2">
    <citation type="submission" date="2020-09" db="EMBL/GenBank/DDBJ databases">
        <authorList>
            <person name="Sun Q."/>
            <person name="Ohkuma M."/>
        </authorList>
    </citation>
    <scope>NUCLEOTIDE SEQUENCE</scope>
    <source>
        <strain evidence="1">JCM 3276</strain>
    </source>
</reference>
<evidence type="ECO:0000313" key="2">
    <source>
        <dbReference type="Proteomes" id="UP000660680"/>
    </source>
</evidence>
<keyword evidence="1" id="KW-0489">Methyltransferase</keyword>
<reference evidence="1" key="1">
    <citation type="journal article" date="2014" name="Int. J. Syst. Evol. Microbiol.">
        <title>Complete genome sequence of Corynebacterium casei LMG S-19264T (=DSM 44701T), isolated from a smear-ripened cheese.</title>
        <authorList>
            <consortium name="US DOE Joint Genome Institute (JGI-PGF)"/>
            <person name="Walter F."/>
            <person name="Albersmeier A."/>
            <person name="Kalinowski J."/>
            <person name="Ruckert C."/>
        </authorList>
    </citation>
    <scope>NUCLEOTIDE SEQUENCE</scope>
    <source>
        <strain evidence="1">JCM 3276</strain>
    </source>
</reference>
<dbReference type="InterPro" id="IPR029063">
    <property type="entry name" value="SAM-dependent_MTases_sf"/>
</dbReference>
<protein>
    <submittedName>
        <fullName evidence="1">Methyltransferase type 12</fullName>
    </submittedName>
</protein>
<gene>
    <name evidence="1" type="ORF">GCM10010171_23390</name>
</gene>
<comment type="caution">
    <text evidence="1">The sequence shown here is derived from an EMBL/GenBank/DDBJ whole genome shotgun (WGS) entry which is preliminary data.</text>
</comment>